<evidence type="ECO:0000313" key="2">
    <source>
        <dbReference type="EMBL" id="SGY73562.1"/>
    </source>
</evidence>
<dbReference type="EMBL" id="FQNC01000047">
    <property type="protein sequence ID" value="SGY73562.1"/>
    <property type="molecule type" value="Genomic_DNA"/>
</dbReference>
<feature type="region of interest" description="Disordered" evidence="1">
    <location>
        <begin position="235"/>
        <end position="261"/>
    </location>
</feature>
<dbReference type="AlphaFoldDB" id="A0A2X0MXE1"/>
<keyword evidence="3" id="KW-1185">Reference proteome</keyword>
<dbReference type="Proteomes" id="UP000249464">
    <property type="component" value="Unassembled WGS sequence"/>
</dbReference>
<sequence>MSVQVLWTSPPPVDFVKIRATLWVNTIAIFSGVNPRAFSLESIKRRCTSHCCASWLQLGAATIKARIASSTTHHAGSRIHIFRIANCIKARIASLNCSGSGCWGWKRAPDRTTAWIPSNRAKSMPRSSRGSVEPVGAELASTWARIVDALGKGNREINSVKATANPCREASLVEPSPATRRLIAYGVSTSSASASASSPWLACAGLVEVEARGESSGVETVEDVAAWIRASDESSETEASMRVGRSCDDSRGNSGTIDSPPGRTMVPIIVLVAIGKSKLSV</sequence>
<organism evidence="2 3">
    <name type="scientific">Microbotryum silenes-dioicae</name>
    <dbReference type="NCBI Taxonomy" id="796604"/>
    <lineage>
        <taxon>Eukaryota</taxon>
        <taxon>Fungi</taxon>
        <taxon>Dikarya</taxon>
        <taxon>Basidiomycota</taxon>
        <taxon>Pucciniomycotina</taxon>
        <taxon>Microbotryomycetes</taxon>
        <taxon>Microbotryales</taxon>
        <taxon>Microbotryaceae</taxon>
        <taxon>Microbotryum</taxon>
    </lineage>
</organism>
<proteinExistence type="predicted"/>
<reference evidence="2 3" key="1">
    <citation type="submission" date="2016-11" db="EMBL/GenBank/DDBJ databases">
        <authorList>
            <person name="Jaros S."/>
            <person name="Januszkiewicz K."/>
            <person name="Wedrychowicz H."/>
        </authorList>
    </citation>
    <scope>NUCLEOTIDE SEQUENCE [LARGE SCALE GENOMIC DNA]</scope>
</reference>
<name>A0A2X0MXE1_9BASI</name>
<evidence type="ECO:0000256" key="1">
    <source>
        <dbReference type="SAM" id="MobiDB-lite"/>
    </source>
</evidence>
<accession>A0A2X0MXE1</accession>
<evidence type="ECO:0000313" key="3">
    <source>
        <dbReference type="Proteomes" id="UP000249464"/>
    </source>
</evidence>
<protein>
    <submittedName>
        <fullName evidence="2">BQ5605_C005g03304 protein</fullName>
    </submittedName>
</protein>
<gene>
    <name evidence="2" type="primary">BQ5605_C005g03304</name>
    <name evidence="2" type="ORF">BQ5605_C005G03304</name>
</gene>